<proteinExistence type="predicted"/>
<feature type="compositionally biased region" description="Basic and acidic residues" evidence="6">
    <location>
        <begin position="582"/>
        <end position="593"/>
    </location>
</feature>
<dbReference type="InterPro" id="IPR007219">
    <property type="entry name" value="XnlR_reg_dom"/>
</dbReference>
<feature type="domain" description="Xylanolytic transcriptional activator regulatory" evidence="7">
    <location>
        <begin position="207"/>
        <end position="281"/>
    </location>
</feature>
<reference evidence="8 9" key="1">
    <citation type="journal article" date="2016" name="Genome Biol. Evol.">
        <title>Divergent and convergent evolution of fungal pathogenicity.</title>
        <authorList>
            <person name="Shang Y."/>
            <person name="Xiao G."/>
            <person name="Zheng P."/>
            <person name="Cen K."/>
            <person name="Zhan S."/>
            <person name="Wang C."/>
        </authorList>
    </citation>
    <scope>NUCLEOTIDE SEQUENCE [LARGE SCALE GENOMIC DNA]</scope>
    <source>
        <strain evidence="8 9">RCEF 264</strain>
    </source>
</reference>
<dbReference type="GO" id="GO:0008270">
    <property type="term" value="F:zinc ion binding"/>
    <property type="evidence" value="ECO:0007669"/>
    <property type="project" value="InterPro"/>
</dbReference>
<evidence type="ECO:0000256" key="4">
    <source>
        <dbReference type="ARBA" id="ARBA00023163"/>
    </source>
</evidence>
<evidence type="ECO:0000256" key="3">
    <source>
        <dbReference type="ARBA" id="ARBA00023015"/>
    </source>
</evidence>
<dbReference type="GO" id="GO:0005634">
    <property type="term" value="C:nucleus"/>
    <property type="evidence" value="ECO:0007669"/>
    <property type="project" value="UniProtKB-SubCell"/>
</dbReference>
<dbReference type="InterPro" id="IPR050815">
    <property type="entry name" value="TF_fung"/>
</dbReference>
<keyword evidence="2" id="KW-0479">Metal-binding</keyword>
<dbReference type="SMART" id="SM00906">
    <property type="entry name" value="Fungal_trans"/>
    <property type="match status" value="1"/>
</dbReference>
<keyword evidence="3" id="KW-0805">Transcription regulation</keyword>
<evidence type="ECO:0000256" key="1">
    <source>
        <dbReference type="ARBA" id="ARBA00004123"/>
    </source>
</evidence>
<dbReference type="PANTHER" id="PTHR47338">
    <property type="entry name" value="ZN(II)2CYS6 TRANSCRIPTION FACTOR (EUROFUNG)-RELATED"/>
    <property type="match status" value="1"/>
</dbReference>
<evidence type="ECO:0000259" key="7">
    <source>
        <dbReference type="SMART" id="SM00906"/>
    </source>
</evidence>
<evidence type="ECO:0000313" key="9">
    <source>
        <dbReference type="Proteomes" id="UP000076874"/>
    </source>
</evidence>
<gene>
    <name evidence="8" type="ORF">SPI_02564</name>
</gene>
<organism evidence="8 9">
    <name type="scientific">Niveomyces insectorum RCEF 264</name>
    <dbReference type="NCBI Taxonomy" id="1081102"/>
    <lineage>
        <taxon>Eukaryota</taxon>
        <taxon>Fungi</taxon>
        <taxon>Dikarya</taxon>
        <taxon>Ascomycota</taxon>
        <taxon>Pezizomycotina</taxon>
        <taxon>Sordariomycetes</taxon>
        <taxon>Hypocreomycetidae</taxon>
        <taxon>Hypocreales</taxon>
        <taxon>Cordycipitaceae</taxon>
        <taxon>Niveomyces</taxon>
    </lineage>
</organism>
<dbReference type="EMBL" id="AZHD01000003">
    <property type="protein sequence ID" value="OAA65777.1"/>
    <property type="molecule type" value="Genomic_DNA"/>
</dbReference>
<dbReference type="GO" id="GO:0000981">
    <property type="term" value="F:DNA-binding transcription factor activity, RNA polymerase II-specific"/>
    <property type="evidence" value="ECO:0007669"/>
    <property type="project" value="InterPro"/>
</dbReference>
<feature type="region of interest" description="Disordered" evidence="6">
    <location>
        <begin position="291"/>
        <end position="323"/>
    </location>
</feature>
<keyword evidence="4" id="KW-0804">Transcription</keyword>
<dbReference type="GO" id="GO:0006351">
    <property type="term" value="P:DNA-templated transcription"/>
    <property type="evidence" value="ECO:0007669"/>
    <property type="project" value="InterPro"/>
</dbReference>
<dbReference type="PANTHER" id="PTHR47338:SF7">
    <property type="entry name" value="ZN(II)2CYS6 TRANSCRIPTION FACTOR (EUROFUNG)"/>
    <property type="match status" value="1"/>
</dbReference>
<evidence type="ECO:0000256" key="5">
    <source>
        <dbReference type="ARBA" id="ARBA00023242"/>
    </source>
</evidence>
<keyword evidence="5" id="KW-0539">Nucleus</keyword>
<name>A0A167Y3B6_9HYPO</name>
<evidence type="ECO:0000256" key="2">
    <source>
        <dbReference type="ARBA" id="ARBA00022723"/>
    </source>
</evidence>
<protein>
    <submittedName>
        <fullName evidence="8">Transcription factor</fullName>
    </submittedName>
</protein>
<dbReference type="Proteomes" id="UP000076874">
    <property type="component" value="Unassembled WGS sequence"/>
</dbReference>
<dbReference type="Pfam" id="PF04082">
    <property type="entry name" value="Fungal_trans"/>
    <property type="match status" value="1"/>
</dbReference>
<evidence type="ECO:0000256" key="6">
    <source>
        <dbReference type="SAM" id="MobiDB-lite"/>
    </source>
</evidence>
<dbReference type="OrthoDB" id="39175at2759"/>
<dbReference type="CDD" id="cd12148">
    <property type="entry name" value="fungal_TF_MHR"/>
    <property type="match status" value="1"/>
</dbReference>
<sequence>MPPIRGSSVKRKIFSSKPEEYAPFVSQYQPDWLCYVQASKGVSGSSVAIARDANVAADKIPEGIVGQATSSPTGAPTPHPTAPVAPVPPPLPVGLGVGAGLPDEAGQRRLIKAYFAGPHYFCFYTFIHPPTLMQMFDNGLVPNFLLLIIIATALRFLEPHNRLADAWADECRRLVMLELFSPPSTATLQALLLLQRFEWHRASHVAAWFLSGLAVRLAHGLQLNLEIADEACVPVTVREVRRRLVWSCFVMESLIENGRRPLASLDIGAVEVKLPCNEQAFQLGLETDMPALDGQDRHQQPPPSTADETADRPSPIRTRSTRQPLPCATVESRLGVSSFLVKLAVMRRAILDYTMPYHPRNKSHVPPEPAPWASESPFFAYEAKLHRWGEGLPQEMQFNDDVLYRRQSSQLVSFVTLHCLYHGCYCDLYRIGSYVSSLYCLSRQGDSGGGAGDALRPEADFLAYCRRGRVQHAFSICRVIYDSIKHHPAGHDPVVGISASLAIRVLVLERQQDEDASLGLTDDILSAHLDAAVQCAKEIALRSVPIRDLSALASRKDILAPAASTATDEESDLFHNYNAADTSREQRNEEERQQQQQQEQNQHHEQRHQAASLTDAGAFPGISPLAPVLGVENHGSDVANDVRADAASSSTTAADDDSSVWRLGAPWAPPPPVYGHPAYETYSPNELGVASAWGDGTLNFSMTPTQFDWINQSLGFDFNNGGGGVPPYGGSQGL</sequence>
<keyword evidence="9" id="KW-1185">Reference proteome</keyword>
<dbReference type="GO" id="GO:0003677">
    <property type="term" value="F:DNA binding"/>
    <property type="evidence" value="ECO:0007669"/>
    <property type="project" value="InterPro"/>
</dbReference>
<accession>A0A167Y3B6</accession>
<comment type="caution">
    <text evidence="8">The sequence shown here is derived from an EMBL/GenBank/DDBJ whole genome shotgun (WGS) entry which is preliminary data.</text>
</comment>
<evidence type="ECO:0000313" key="8">
    <source>
        <dbReference type="EMBL" id="OAA65777.1"/>
    </source>
</evidence>
<dbReference type="STRING" id="1081102.A0A167Y3B6"/>
<dbReference type="AlphaFoldDB" id="A0A167Y3B6"/>
<feature type="region of interest" description="Disordered" evidence="6">
    <location>
        <begin position="581"/>
        <end position="611"/>
    </location>
</feature>
<comment type="subcellular location">
    <subcellularLocation>
        <location evidence="1">Nucleus</location>
    </subcellularLocation>
</comment>